<evidence type="ECO:0000313" key="11">
    <source>
        <dbReference type="Proteomes" id="UP000034652"/>
    </source>
</evidence>
<evidence type="ECO:0000259" key="8">
    <source>
        <dbReference type="Pfam" id="PF01478"/>
    </source>
</evidence>
<evidence type="ECO:0000256" key="1">
    <source>
        <dbReference type="ARBA" id="ARBA00004651"/>
    </source>
</evidence>
<proteinExistence type="inferred from homology"/>
<evidence type="ECO:0000256" key="3">
    <source>
        <dbReference type="ARBA" id="ARBA00022475"/>
    </source>
</evidence>
<gene>
    <name evidence="10" type="ORF">UW57_C0002G0030</name>
</gene>
<protein>
    <submittedName>
        <fullName evidence="10">Peptidase A24A domain protein</fullName>
    </submittedName>
</protein>
<accession>A0A0G1IYP5</accession>
<dbReference type="InterPro" id="IPR000045">
    <property type="entry name" value="Prepilin_IV_endopep_pep"/>
</dbReference>
<feature type="transmembrane region" description="Helical" evidence="7">
    <location>
        <begin position="105"/>
        <end position="121"/>
    </location>
</feature>
<evidence type="ECO:0000259" key="9">
    <source>
        <dbReference type="Pfam" id="PF06750"/>
    </source>
</evidence>
<keyword evidence="6 7" id="KW-0472">Membrane</keyword>
<sequence length="229" mass="26114">MLLRKNTGESIVKNSSRCFSCGEKLGPLEMIPILSFLWQKGRCRSCGSKISRQYPAVELLAGFLALMVYFKTGVSFWWFFYFTALDALLLVALYDLRAKIIDRHFLYVFGVFALVGFFLRKNLAGDLASSFFIAMVFYLMWRFSGGRWMGRGDADLAFFSALFLGWPQNLFMIFLAFWLGGILGAYLLVFKSGRWGLKSEIPFGPILALAVFLIWYFSGFSAAFYGIIF</sequence>
<feature type="transmembrane region" description="Helical" evidence="7">
    <location>
        <begin position="156"/>
        <end position="186"/>
    </location>
</feature>
<evidence type="ECO:0000256" key="4">
    <source>
        <dbReference type="ARBA" id="ARBA00022692"/>
    </source>
</evidence>
<dbReference type="InterPro" id="IPR050882">
    <property type="entry name" value="Prepilin_peptidase/N-MTase"/>
</dbReference>
<comment type="subcellular location">
    <subcellularLocation>
        <location evidence="1">Cell membrane</location>
        <topology evidence="1">Multi-pass membrane protein</topology>
    </subcellularLocation>
</comment>
<keyword evidence="5 7" id="KW-1133">Transmembrane helix</keyword>
<evidence type="ECO:0000256" key="6">
    <source>
        <dbReference type="ARBA" id="ARBA00023136"/>
    </source>
</evidence>
<reference evidence="10 11" key="1">
    <citation type="journal article" date="2015" name="Nature">
        <title>rRNA introns, odd ribosomes, and small enigmatic genomes across a large radiation of phyla.</title>
        <authorList>
            <person name="Brown C.T."/>
            <person name="Hug L.A."/>
            <person name="Thomas B.C."/>
            <person name="Sharon I."/>
            <person name="Castelle C.J."/>
            <person name="Singh A."/>
            <person name="Wilkins M.J."/>
            <person name="Williams K.H."/>
            <person name="Banfield J.F."/>
        </authorList>
    </citation>
    <scope>NUCLEOTIDE SEQUENCE [LARGE SCALE GENOMIC DNA]</scope>
</reference>
<dbReference type="EMBL" id="LCIV01000002">
    <property type="protein sequence ID" value="KKT64150.1"/>
    <property type="molecule type" value="Genomic_DNA"/>
</dbReference>
<dbReference type="GO" id="GO:0006465">
    <property type="term" value="P:signal peptide processing"/>
    <property type="evidence" value="ECO:0007669"/>
    <property type="project" value="TreeGrafter"/>
</dbReference>
<dbReference type="Proteomes" id="UP000034652">
    <property type="component" value="Unassembled WGS sequence"/>
</dbReference>
<keyword evidence="3" id="KW-1003">Cell membrane</keyword>
<dbReference type="Pfam" id="PF01478">
    <property type="entry name" value="Peptidase_A24"/>
    <property type="match status" value="1"/>
</dbReference>
<dbReference type="GO" id="GO:0005886">
    <property type="term" value="C:plasma membrane"/>
    <property type="evidence" value="ECO:0007669"/>
    <property type="project" value="UniProtKB-SubCell"/>
</dbReference>
<feature type="domain" description="Prepilin type IV endopeptidase peptidase" evidence="8">
    <location>
        <begin position="87"/>
        <end position="184"/>
    </location>
</feature>
<evidence type="ECO:0000256" key="2">
    <source>
        <dbReference type="ARBA" id="ARBA00005801"/>
    </source>
</evidence>
<dbReference type="AlphaFoldDB" id="A0A0G1IYP5"/>
<feature type="transmembrane region" description="Helical" evidence="7">
    <location>
        <begin position="206"/>
        <end position="228"/>
    </location>
</feature>
<dbReference type="STRING" id="1618646.UW57_C0002G0030"/>
<comment type="similarity">
    <text evidence="2">Belongs to the peptidase A24 family.</text>
</comment>
<dbReference type="PANTHER" id="PTHR30487">
    <property type="entry name" value="TYPE 4 PREPILIN-LIKE PROTEINS LEADER PEPTIDE-PROCESSING ENZYME"/>
    <property type="match status" value="1"/>
</dbReference>
<feature type="transmembrane region" description="Helical" evidence="7">
    <location>
        <begin position="127"/>
        <end position="144"/>
    </location>
</feature>
<dbReference type="Pfam" id="PF06750">
    <property type="entry name" value="A24_N_bact"/>
    <property type="match status" value="1"/>
</dbReference>
<name>A0A0G1IYP5_9BACT</name>
<organism evidence="10 11">
    <name type="scientific">Candidatus Giovannonibacteria bacterium GW2011_GWA1_44_29</name>
    <dbReference type="NCBI Taxonomy" id="1618646"/>
    <lineage>
        <taxon>Bacteria</taxon>
        <taxon>Candidatus Giovannoniibacteriota</taxon>
    </lineage>
</organism>
<dbReference type="PANTHER" id="PTHR30487:SF0">
    <property type="entry name" value="PREPILIN LEADER PEPTIDASE_N-METHYLTRANSFERASE-RELATED"/>
    <property type="match status" value="1"/>
</dbReference>
<evidence type="ECO:0000256" key="5">
    <source>
        <dbReference type="ARBA" id="ARBA00022989"/>
    </source>
</evidence>
<feature type="transmembrane region" description="Helical" evidence="7">
    <location>
        <begin position="54"/>
        <end position="70"/>
    </location>
</feature>
<evidence type="ECO:0000313" key="10">
    <source>
        <dbReference type="EMBL" id="KKT64150.1"/>
    </source>
</evidence>
<keyword evidence="4 7" id="KW-0812">Transmembrane</keyword>
<comment type="caution">
    <text evidence="10">The sequence shown here is derived from an EMBL/GenBank/DDBJ whole genome shotgun (WGS) entry which is preliminary data.</text>
</comment>
<dbReference type="InterPro" id="IPR010627">
    <property type="entry name" value="Prepilin_pept_A24_N"/>
</dbReference>
<evidence type="ECO:0000256" key="7">
    <source>
        <dbReference type="SAM" id="Phobius"/>
    </source>
</evidence>
<feature type="domain" description="Prepilin peptidase A24 N-terminal" evidence="9">
    <location>
        <begin position="7"/>
        <end position="71"/>
    </location>
</feature>
<dbReference type="GO" id="GO:0004190">
    <property type="term" value="F:aspartic-type endopeptidase activity"/>
    <property type="evidence" value="ECO:0007669"/>
    <property type="project" value="InterPro"/>
</dbReference>